<reference evidence="1" key="1">
    <citation type="journal article" date="2014" name="Front. Microbiol.">
        <title>High frequency of phylogenetically diverse reductive dehalogenase-homologous genes in deep subseafloor sedimentary metagenomes.</title>
        <authorList>
            <person name="Kawai M."/>
            <person name="Futagami T."/>
            <person name="Toyoda A."/>
            <person name="Takaki Y."/>
            <person name="Nishi S."/>
            <person name="Hori S."/>
            <person name="Arai W."/>
            <person name="Tsubouchi T."/>
            <person name="Morono Y."/>
            <person name="Uchiyama I."/>
            <person name="Ito T."/>
            <person name="Fujiyama A."/>
            <person name="Inagaki F."/>
            <person name="Takami H."/>
        </authorList>
    </citation>
    <scope>NUCLEOTIDE SEQUENCE</scope>
    <source>
        <strain evidence="1">Expedition CK06-06</strain>
    </source>
</reference>
<dbReference type="SUPFAM" id="SSF56281">
    <property type="entry name" value="Metallo-hydrolase/oxidoreductase"/>
    <property type="match status" value="1"/>
</dbReference>
<dbReference type="InterPro" id="IPR036866">
    <property type="entry name" value="RibonucZ/Hydroxyglut_hydro"/>
</dbReference>
<gene>
    <name evidence="1" type="ORF">S06H3_24969</name>
</gene>
<organism evidence="1">
    <name type="scientific">marine sediment metagenome</name>
    <dbReference type="NCBI Taxonomy" id="412755"/>
    <lineage>
        <taxon>unclassified sequences</taxon>
        <taxon>metagenomes</taxon>
        <taxon>ecological metagenomes</taxon>
    </lineage>
</organism>
<dbReference type="EMBL" id="BARV01014149">
    <property type="protein sequence ID" value="GAI29787.1"/>
    <property type="molecule type" value="Genomic_DNA"/>
</dbReference>
<name>X1MDQ7_9ZZZZ</name>
<evidence type="ECO:0000313" key="1">
    <source>
        <dbReference type="EMBL" id="GAI29787.1"/>
    </source>
</evidence>
<feature type="non-terminal residue" evidence="1">
    <location>
        <position position="1"/>
    </location>
</feature>
<proteinExistence type="predicted"/>
<accession>X1MDQ7</accession>
<sequence>LSHAHLDHVGLIPRLVKEGFSGAVVTTPPTAQIAKVILTDSAHIQVEEAAYRARKARRRGERAPSPLYDVGDVLDSLDAFHRRVS</sequence>
<evidence type="ECO:0008006" key="2">
    <source>
        <dbReference type="Google" id="ProtNLM"/>
    </source>
</evidence>
<protein>
    <recommendedName>
        <fullName evidence="2">Metallo-beta-lactamase domain-containing protein</fullName>
    </recommendedName>
</protein>
<dbReference type="AlphaFoldDB" id="X1MDQ7"/>
<dbReference type="Gene3D" id="3.60.15.10">
    <property type="entry name" value="Ribonuclease Z/Hydroxyacylglutathione hydrolase-like"/>
    <property type="match status" value="1"/>
</dbReference>
<feature type="non-terminal residue" evidence="1">
    <location>
        <position position="85"/>
    </location>
</feature>
<comment type="caution">
    <text evidence="1">The sequence shown here is derived from an EMBL/GenBank/DDBJ whole genome shotgun (WGS) entry which is preliminary data.</text>
</comment>